<evidence type="ECO:0000256" key="5">
    <source>
        <dbReference type="ARBA" id="ARBA00022519"/>
    </source>
</evidence>
<dbReference type="Pfam" id="PF00528">
    <property type="entry name" value="BPD_transp_1"/>
    <property type="match status" value="1"/>
</dbReference>
<evidence type="ECO:0000256" key="9">
    <source>
        <dbReference type="ARBA" id="ARBA00023136"/>
    </source>
</evidence>
<organism evidence="13 14">
    <name type="scientific">Marinospirillum celere</name>
    <dbReference type="NCBI Taxonomy" id="1122252"/>
    <lineage>
        <taxon>Bacteria</taxon>
        <taxon>Pseudomonadati</taxon>
        <taxon>Pseudomonadota</taxon>
        <taxon>Gammaproteobacteria</taxon>
        <taxon>Oceanospirillales</taxon>
        <taxon>Oceanospirillaceae</taxon>
        <taxon>Marinospirillum</taxon>
    </lineage>
</organism>
<comment type="subcellular location">
    <subcellularLocation>
        <location evidence="1">Cell inner membrane</location>
        <topology evidence="1">Multi-pass membrane protein</topology>
    </subcellularLocation>
    <subcellularLocation>
        <location evidence="11">Cell membrane</location>
        <topology evidence="11">Multi-pass membrane protein</topology>
    </subcellularLocation>
</comment>
<feature type="transmembrane region" description="Helical" evidence="11">
    <location>
        <begin position="215"/>
        <end position="237"/>
    </location>
</feature>
<dbReference type="PANTHER" id="PTHR30614">
    <property type="entry name" value="MEMBRANE COMPONENT OF AMINO ACID ABC TRANSPORTER"/>
    <property type="match status" value="1"/>
</dbReference>
<evidence type="ECO:0000256" key="1">
    <source>
        <dbReference type="ARBA" id="ARBA00004429"/>
    </source>
</evidence>
<keyword evidence="5" id="KW-0997">Cell inner membrane</keyword>
<dbReference type="InterPro" id="IPR010065">
    <property type="entry name" value="AA_ABC_transptr_permease_3TM"/>
</dbReference>
<keyword evidence="8 11" id="KW-1133">Transmembrane helix</keyword>
<accession>A0A1I1E919</accession>
<dbReference type="InterPro" id="IPR000515">
    <property type="entry name" value="MetI-like"/>
</dbReference>
<evidence type="ECO:0000256" key="11">
    <source>
        <dbReference type="RuleBase" id="RU363032"/>
    </source>
</evidence>
<evidence type="ECO:0000256" key="7">
    <source>
        <dbReference type="ARBA" id="ARBA00022970"/>
    </source>
</evidence>
<evidence type="ECO:0000259" key="12">
    <source>
        <dbReference type="PROSITE" id="PS50928"/>
    </source>
</evidence>
<evidence type="ECO:0000256" key="10">
    <source>
        <dbReference type="ARBA" id="ARBA00040319"/>
    </source>
</evidence>
<proteinExistence type="inferred from homology"/>
<keyword evidence="6 11" id="KW-0812">Transmembrane</keyword>
<dbReference type="GO" id="GO:0043190">
    <property type="term" value="C:ATP-binding cassette (ABC) transporter complex"/>
    <property type="evidence" value="ECO:0007669"/>
    <property type="project" value="InterPro"/>
</dbReference>
<keyword evidence="9 11" id="KW-0472">Membrane</keyword>
<dbReference type="PANTHER" id="PTHR30614:SF10">
    <property type="entry name" value="ARGININE ABC TRANSPORTER PERMEASE PROTEIN ARTM"/>
    <property type="match status" value="1"/>
</dbReference>
<sequence length="269" mass="30605">MDWIYDLSTWLQGMTAGAEPWNSYARYLPQLLQGVWVTLQLVVLSGVVGILLAVPLALMRVSKNPWIWVLPYCYIFFFRGTPLLVQIFLVYYGLSQFEALREMGWIWDSVLSQAYWCAIITFSLHTAAYIAELFRGAIQSVPKGEIEAAMALGLSRRQQYKKVILPRAFGMILPAYGNEVILMLKGSALASTITLLDLMGATRNVIARTYMNLEFFLLAGVLYLLIAAVFIGFFRLLENWFNAHQHATHLSTRQLDVQVQDEHLKDTAR</sequence>
<dbReference type="InterPro" id="IPR035906">
    <property type="entry name" value="MetI-like_sf"/>
</dbReference>
<keyword evidence="14" id="KW-1185">Reference proteome</keyword>
<keyword evidence="4" id="KW-1003">Cell membrane</keyword>
<evidence type="ECO:0000313" key="14">
    <source>
        <dbReference type="Proteomes" id="UP000199058"/>
    </source>
</evidence>
<evidence type="ECO:0000313" key="13">
    <source>
        <dbReference type="EMBL" id="SFB81490.1"/>
    </source>
</evidence>
<dbReference type="GO" id="GO:0022857">
    <property type="term" value="F:transmembrane transporter activity"/>
    <property type="evidence" value="ECO:0007669"/>
    <property type="project" value="InterPro"/>
</dbReference>
<evidence type="ECO:0000256" key="8">
    <source>
        <dbReference type="ARBA" id="ARBA00022989"/>
    </source>
</evidence>
<dbReference type="RefSeq" id="WP_342713662.1">
    <property type="nucleotide sequence ID" value="NZ_FOLH01000001.1"/>
</dbReference>
<evidence type="ECO:0000256" key="4">
    <source>
        <dbReference type="ARBA" id="ARBA00022475"/>
    </source>
</evidence>
<dbReference type="PROSITE" id="PS50928">
    <property type="entry name" value="ABC_TM1"/>
    <property type="match status" value="1"/>
</dbReference>
<gene>
    <name evidence="13" type="ORF">SAMN05660443_0299</name>
</gene>
<dbReference type="STRING" id="1122252.SAMN05660443_0299"/>
<protein>
    <recommendedName>
        <fullName evidence="10">Arginine ABC transporter permease protein ArtM</fullName>
    </recommendedName>
</protein>
<dbReference type="Proteomes" id="UP000199058">
    <property type="component" value="Unassembled WGS sequence"/>
</dbReference>
<dbReference type="SUPFAM" id="SSF161098">
    <property type="entry name" value="MetI-like"/>
    <property type="match status" value="1"/>
</dbReference>
<dbReference type="AlphaFoldDB" id="A0A1I1E919"/>
<dbReference type="GO" id="GO:0006865">
    <property type="term" value="P:amino acid transport"/>
    <property type="evidence" value="ECO:0007669"/>
    <property type="project" value="UniProtKB-KW"/>
</dbReference>
<dbReference type="CDD" id="cd06261">
    <property type="entry name" value="TM_PBP2"/>
    <property type="match status" value="1"/>
</dbReference>
<dbReference type="Gene3D" id="1.10.3720.10">
    <property type="entry name" value="MetI-like"/>
    <property type="match status" value="1"/>
</dbReference>
<feature type="transmembrane region" description="Helical" evidence="11">
    <location>
        <begin position="31"/>
        <end position="54"/>
    </location>
</feature>
<feature type="transmembrane region" description="Helical" evidence="11">
    <location>
        <begin position="113"/>
        <end position="134"/>
    </location>
</feature>
<dbReference type="EMBL" id="FOLH01000001">
    <property type="protein sequence ID" value="SFB81490.1"/>
    <property type="molecule type" value="Genomic_DNA"/>
</dbReference>
<name>A0A1I1E919_9GAMM</name>
<feature type="transmembrane region" description="Helical" evidence="11">
    <location>
        <begin position="66"/>
        <end position="93"/>
    </location>
</feature>
<keyword evidence="3 11" id="KW-0813">Transport</keyword>
<evidence type="ECO:0000256" key="3">
    <source>
        <dbReference type="ARBA" id="ARBA00022448"/>
    </source>
</evidence>
<keyword evidence="7" id="KW-0029">Amino-acid transport</keyword>
<dbReference type="NCBIfam" id="TIGR01726">
    <property type="entry name" value="HEQRo_perm_3TM"/>
    <property type="match status" value="1"/>
</dbReference>
<evidence type="ECO:0000256" key="2">
    <source>
        <dbReference type="ARBA" id="ARBA00010072"/>
    </source>
</evidence>
<feature type="domain" description="ABC transmembrane type-1" evidence="12">
    <location>
        <begin position="35"/>
        <end position="234"/>
    </location>
</feature>
<reference evidence="13 14" key="1">
    <citation type="submission" date="2016-10" db="EMBL/GenBank/DDBJ databases">
        <authorList>
            <person name="de Groot N.N."/>
        </authorList>
    </citation>
    <scope>NUCLEOTIDE SEQUENCE [LARGE SCALE GENOMIC DNA]</scope>
    <source>
        <strain evidence="13 14">DSM 18438</strain>
    </source>
</reference>
<evidence type="ECO:0000256" key="6">
    <source>
        <dbReference type="ARBA" id="ARBA00022692"/>
    </source>
</evidence>
<comment type="similarity">
    <text evidence="2">Belongs to the binding-protein-dependent transport system permease family. HisMQ subfamily.</text>
</comment>
<dbReference type="InterPro" id="IPR043429">
    <property type="entry name" value="ArtM/GltK/GlnP/TcyL/YhdX-like"/>
</dbReference>